<dbReference type="NCBIfam" id="TIGR01740">
    <property type="entry name" value="pyrF"/>
    <property type="match status" value="1"/>
</dbReference>
<name>A0A1Y1VIS9_9FUNG</name>
<keyword evidence="7 10" id="KW-0456">Lyase</keyword>
<sequence length="271" mass="30305">MAPSFLTQTYSERAKVNDNACAKKLLELMDKKKTNLSVAIDVTKKDDIIRIADLLGPYICVLKTHIDIVEDFDMELVETLKQLAQKHEFLIFEDRKFADIGNTVKHQYEGGVYKIASWSDITNAHPIPGEGIIKGLKEVGLPLNRALLLLAEMSSKGTLAKGQYTLDTIEMAKRNTDFVIGFIGQNRIYDNGDNSQDFLYLTPGVGLETKGDSLGQQYRTPHQVIVESGCDIIIVGRGVYGAKDDAEIKERAEKYRKAGWDAYLERIGQSQ</sequence>
<dbReference type="InterPro" id="IPR013785">
    <property type="entry name" value="Aldolase_TIM"/>
</dbReference>
<evidence type="ECO:0000256" key="4">
    <source>
        <dbReference type="ARBA" id="ARBA00021923"/>
    </source>
</evidence>
<evidence type="ECO:0000256" key="2">
    <source>
        <dbReference type="ARBA" id="ARBA00011018"/>
    </source>
</evidence>
<feature type="binding site" evidence="9">
    <location>
        <position position="63"/>
    </location>
    <ligand>
        <name>substrate</name>
    </ligand>
</feature>
<evidence type="ECO:0000256" key="9">
    <source>
        <dbReference type="PIRSR" id="PIRSR614732-2"/>
    </source>
</evidence>
<dbReference type="SMART" id="SM00934">
    <property type="entry name" value="OMPdecase"/>
    <property type="match status" value="1"/>
</dbReference>
<comment type="similarity">
    <text evidence="2 10">Belongs to the OMP decarboxylase family.</text>
</comment>
<dbReference type="EMBL" id="MCFH01000006">
    <property type="protein sequence ID" value="ORX57317.1"/>
    <property type="molecule type" value="Genomic_DNA"/>
</dbReference>
<dbReference type="GO" id="GO:0004588">
    <property type="term" value="F:orotate phosphoribosyltransferase activity"/>
    <property type="evidence" value="ECO:0007669"/>
    <property type="project" value="TreeGrafter"/>
</dbReference>
<accession>A0A1Y1VIS9</accession>
<evidence type="ECO:0000256" key="8">
    <source>
        <dbReference type="PIRSR" id="PIRSR614732-1"/>
    </source>
</evidence>
<feature type="binding site" evidence="9">
    <location>
        <position position="236"/>
    </location>
    <ligand>
        <name>substrate</name>
    </ligand>
</feature>
<keyword evidence="13" id="KW-1185">Reference proteome</keyword>
<dbReference type="InterPro" id="IPR011060">
    <property type="entry name" value="RibuloseP-bd_barrel"/>
</dbReference>
<feature type="binding site" evidence="9">
    <location>
        <position position="216"/>
    </location>
    <ligand>
        <name>substrate</name>
    </ligand>
</feature>
<feature type="binding site" evidence="9">
    <location>
        <position position="41"/>
    </location>
    <ligand>
        <name>substrate</name>
    </ligand>
</feature>
<comment type="catalytic activity">
    <reaction evidence="10">
        <text>orotidine 5'-phosphate + H(+) = UMP + CO2</text>
        <dbReference type="Rhea" id="RHEA:11596"/>
        <dbReference type="ChEBI" id="CHEBI:15378"/>
        <dbReference type="ChEBI" id="CHEBI:16526"/>
        <dbReference type="ChEBI" id="CHEBI:57538"/>
        <dbReference type="ChEBI" id="CHEBI:57865"/>
        <dbReference type="EC" id="4.1.1.23"/>
    </reaction>
</comment>
<dbReference type="InterPro" id="IPR001754">
    <property type="entry name" value="OMPdeCOase_dom"/>
</dbReference>
<feature type="domain" description="Orotidine 5'-phosphate decarboxylase" evidence="11">
    <location>
        <begin position="35"/>
        <end position="252"/>
    </location>
</feature>
<dbReference type="EC" id="4.1.1.23" evidence="3 10"/>
<dbReference type="CDD" id="cd04725">
    <property type="entry name" value="OMP_decarboxylase_like"/>
    <property type="match status" value="1"/>
</dbReference>
<keyword evidence="5 10" id="KW-0210">Decarboxylase</keyword>
<dbReference type="InterPro" id="IPR018089">
    <property type="entry name" value="OMPdecase_AS"/>
</dbReference>
<dbReference type="InterPro" id="IPR014732">
    <property type="entry name" value="OMPdecase"/>
</dbReference>
<protein>
    <recommendedName>
        <fullName evidence="4 10">Orotidine 5'-phosphate decarboxylase</fullName>
        <ecNumber evidence="3 10">4.1.1.23</ecNumber>
    </recommendedName>
</protein>
<dbReference type="STRING" id="1754191.A0A1Y1VIS9"/>
<proteinExistence type="inferred from homology"/>
<evidence type="ECO:0000256" key="7">
    <source>
        <dbReference type="ARBA" id="ARBA00023239"/>
    </source>
</evidence>
<feature type="active site" description="For OMPdecase activity" evidence="8">
    <location>
        <position position="96"/>
    </location>
</feature>
<evidence type="ECO:0000256" key="3">
    <source>
        <dbReference type="ARBA" id="ARBA00012321"/>
    </source>
</evidence>
<dbReference type="GO" id="GO:0044205">
    <property type="term" value="P:'de novo' UMP biosynthetic process"/>
    <property type="evidence" value="ECO:0007669"/>
    <property type="project" value="UniProtKB-UniPathway"/>
</dbReference>
<reference evidence="12 13" key="1">
    <citation type="submission" date="2016-08" db="EMBL/GenBank/DDBJ databases">
        <title>Genomes of anaerobic fungi encode conserved fungal cellulosomes for biomass hydrolysis.</title>
        <authorList>
            <consortium name="DOE Joint Genome Institute"/>
            <person name="Haitjema C.H."/>
            <person name="Gilmore S.P."/>
            <person name="Henske J.K."/>
            <person name="Solomon K.V."/>
            <person name="De Groot R."/>
            <person name="Kuo A."/>
            <person name="Mondo S.J."/>
            <person name="Salamov A.A."/>
            <person name="Labutti K."/>
            <person name="Zhao Z."/>
            <person name="Chiniquy J."/>
            <person name="Barry K."/>
            <person name="Brewer H.M."/>
            <person name="Purvine S.O."/>
            <person name="Wright A.T."/>
            <person name="Boxma B."/>
            <person name="Van Alen T."/>
            <person name="Hackstein J.H."/>
            <person name="Baker S.E."/>
            <person name="Grigoriev I.V."/>
            <person name="O'Malley M.A."/>
        </authorList>
    </citation>
    <scope>NUCLEOTIDE SEQUENCE [LARGE SCALE GENOMIC DNA]</scope>
    <source>
        <strain evidence="13">finn</strain>
    </source>
</reference>
<dbReference type="Gene3D" id="3.20.20.70">
    <property type="entry name" value="Aldolase class I"/>
    <property type="match status" value="1"/>
</dbReference>
<dbReference type="GO" id="GO:0004590">
    <property type="term" value="F:orotidine-5'-phosphate decarboxylase activity"/>
    <property type="evidence" value="ECO:0007669"/>
    <property type="project" value="UniProtKB-EC"/>
</dbReference>
<evidence type="ECO:0000256" key="1">
    <source>
        <dbReference type="ARBA" id="ARBA00004861"/>
    </source>
</evidence>
<dbReference type="UniPathway" id="UPA00070">
    <property type="reaction ID" value="UER00120"/>
</dbReference>
<dbReference type="GO" id="GO:0006207">
    <property type="term" value="P:'de novo' pyrimidine nucleobase biosynthetic process"/>
    <property type="evidence" value="ECO:0007669"/>
    <property type="project" value="EnsemblFungi"/>
</dbReference>
<dbReference type="PROSITE" id="PS00156">
    <property type="entry name" value="OMPDECASE"/>
    <property type="match status" value="1"/>
</dbReference>
<dbReference type="PANTHER" id="PTHR19278">
    <property type="entry name" value="OROTATE PHOSPHORIBOSYLTRANSFERASE"/>
    <property type="match status" value="1"/>
</dbReference>
<dbReference type="FunFam" id="3.20.20.70:FF:000114">
    <property type="entry name" value="Decarboxylase,orotidine phosphate"/>
    <property type="match status" value="1"/>
</dbReference>
<dbReference type="GO" id="GO:0140453">
    <property type="term" value="C:protein aggregate center"/>
    <property type="evidence" value="ECO:0007669"/>
    <property type="project" value="EnsemblFungi"/>
</dbReference>
<feature type="binding site" evidence="9">
    <location>
        <position position="154"/>
    </location>
    <ligand>
        <name>substrate</name>
    </ligand>
</feature>
<feature type="active site" description="For OMPdecase activity" evidence="8">
    <location>
        <position position="94"/>
    </location>
</feature>
<keyword evidence="6 10" id="KW-0665">Pyrimidine biosynthesis</keyword>
<evidence type="ECO:0000313" key="13">
    <source>
        <dbReference type="Proteomes" id="UP000193719"/>
    </source>
</evidence>
<feature type="binding site" evidence="9">
    <location>
        <position position="237"/>
    </location>
    <ligand>
        <name>substrate</name>
    </ligand>
</feature>
<evidence type="ECO:0000256" key="10">
    <source>
        <dbReference type="RuleBase" id="RU000512"/>
    </source>
</evidence>
<evidence type="ECO:0000256" key="5">
    <source>
        <dbReference type="ARBA" id="ARBA00022793"/>
    </source>
</evidence>
<dbReference type="OrthoDB" id="10263753at2759"/>
<evidence type="ECO:0000313" key="12">
    <source>
        <dbReference type="EMBL" id="ORX57317.1"/>
    </source>
</evidence>
<gene>
    <name evidence="12" type="ORF">BCR36DRAFT_345432</name>
</gene>
<evidence type="ECO:0000256" key="6">
    <source>
        <dbReference type="ARBA" id="ARBA00022975"/>
    </source>
</evidence>
<dbReference type="SUPFAM" id="SSF51366">
    <property type="entry name" value="Ribulose-phoshate binding barrel"/>
    <property type="match status" value="1"/>
</dbReference>
<comment type="caution">
    <text evidence="12">The sequence shown here is derived from an EMBL/GenBank/DDBJ whole genome shotgun (WGS) entry which is preliminary data.</text>
</comment>
<reference evidence="12 13" key="2">
    <citation type="submission" date="2016-08" db="EMBL/GenBank/DDBJ databases">
        <title>Pervasive Adenine N6-methylation of Active Genes in Fungi.</title>
        <authorList>
            <consortium name="DOE Joint Genome Institute"/>
            <person name="Mondo S.J."/>
            <person name="Dannebaum R.O."/>
            <person name="Kuo R.C."/>
            <person name="Labutti K."/>
            <person name="Haridas S."/>
            <person name="Kuo A."/>
            <person name="Salamov A."/>
            <person name="Ahrendt S.R."/>
            <person name="Lipzen A."/>
            <person name="Sullivan W."/>
            <person name="Andreopoulos W.B."/>
            <person name="Clum A."/>
            <person name="Lindquist E."/>
            <person name="Daum C."/>
            <person name="Ramamoorthy G.K."/>
            <person name="Gryganskyi A."/>
            <person name="Culley D."/>
            <person name="Magnuson J.K."/>
            <person name="James T.Y."/>
            <person name="O'Malley M.A."/>
            <person name="Stajich J.E."/>
            <person name="Spatafora J.W."/>
            <person name="Visel A."/>
            <person name="Grigoriev I.V."/>
        </authorList>
    </citation>
    <scope>NUCLEOTIDE SEQUENCE [LARGE SCALE GENOMIC DNA]</scope>
    <source>
        <strain evidence="13">finn</strain>
    </source>
</reference>
<dbReference type="Pfam" id="PF00215">
    <property type="entry name" value="OMPdecase"/>
    <property type="match status" value="1"/>
</dbReference>
<dbReference type="Proteomes" id="UP000193719">
    <property type="component" value="Unassembled WGS sequence"/>
</dbReference>
<evidence type="ECO:0000259" key="11">
    <source>
        <dbReference type="SMART" id="SM00934"/>
    </source>
</evidence>
<comment type="pathway">
    <text evidence="1 10">Pyrimidine metabolism; UMP biosynthesis via de novo pathway; UMP from orotate: step 2/2.</text>
</comment>
<feature type="active site" description="For OMPdecase activity" evidence="8">
    <location>
        <position position="99"/>
    </location>
</feature>
<organism evidence="12 13">
    <name type="scientific">Piromyces finnis</name>
    <dbReference type="NCBI Taxonomy" id="1754191"/>
    <lineage>
        <taxon>Eukaryota</taxon>
        <taxon>Fungi</taxon>
        <taxon>Fungi incertae sedis</taxon>
        <taxon>Chytridiomycota</taxon>
        <taxon>Chytridiomycota incertae sedis</taxon>
        <taxon>Neocallimastigomycetes</taxon>
        <taxon>Neocallimastigales</taxon>
        <taxon>Neocallimastigaceae</taxon>
        <taxon>Piromyces</taxon>
    </lineage>
</organism>
<dbReference type="AlphaFoldDB" id="A0A1Y1VIS9"/>
<dbReference type="PANTHER" id="PTHR19278:SF9">
    <property type="entry name" value="URIDINE 5'-MONOPHOSPHATE SYNTHASE"/>
    <property type="match status" value="1"/>
</dbReference>